<comment type="caution">
    <text evidence="3">The sequence shown here is derived from an EMBL/GenBank/DDBJ whole genome shotgun (WGS) entry which is preliminary data.</text>
</comment>
<dbReference type="InterPro" id="IPR029021">
    <property type="entry name" value="Prot-tyrosine_phosphatase-like"/>
</dbReference>
<dbReference type="Pfam" id="PF22784">
    <property type="entry name" value="PTP-SAK"/>
    <property type="match status" value="1"/>
</dbReference>
<organism evidence="3 4">
    <name type="scientific">Basidiobolus meristosporus CBS 931.73</name>
    <dbReference type="NCBI Taxonomy" id="1314790"/>
    <lineage>
        <taxon>Eukaryota</taxon>
        <taxon>Fungi</taxon>
        <taxon>Fungi incertae sedis</taxon>
        <taxon>Zoopagomycota</taxon>
        <taxon>Entomophthoromycotina</taxon>
        <taxon>Basidiobolomycetes</taxon>
        <taxon>Basidiobolales</taxon>
        <taxon>Basidiobolaceae</taxon>
        <taxon>Basidiobolus</taxon>
    </lineage>
</organism>
<feature type="domain" description="Tyrosine specific protein phosphatases" evidence="2">
    <location>
        <begin position="110"/>
        <end position="183"/>
    </location>
</feature>
<dbReference type="STRING" id="1314790.A0A1Y1YJA1"/>
<accession>A0A1Y1YJA1</accession>
<dbReference type="Gene3D" id="3.90.190.10">
    <property type="entry name" value="Protein tyrosine phosphatase superfamily"/>
    <property type="match status" value="1"/>
</dbReference>
<keyword evidence="1" id="KW-0378">Hydrolase</keyword>
<gene>
    <name evidence="3" type="ORF">K493DRAFT_313881</name>
</gene>
<dbReference type="PROSITE" id="PS50056">
    <property type="entry name" value="TYR_PHOSPHATASE_2"/>
    <property type="match status" value="1"/>
</dbReference>
<name>A0A1Y1YJA1_9FUNG</name>
<evidence type="ECO:0000313" key="4">
    <source>
        <dbReference type="Proteomes" id="UP000193498"/>
    </source>
</evidence>
<dbReference type="SUPFAM" id="SSF52799">
    <property type="entry name" value="(Phosphotyrosine protein) phosphatases II"/>
    <property type="match status" value="1"/>
</dbReference>
<reference evidence="3 4" key="1">
    <citation type="submission" date="2016-07" db="EMBL/GenBank/DDBJ databases">
        <title>Pervasive Adenine N6-methylation of Active Genes in Fungi.</title>
        <authorList>
            <consortium name="DOE Joint Genome Institute"/>
            <person name="Mondo S.J."/>
            <person name="Dannebaum R.O."/>
            <person name="Kuo R.C."/>
            <person name="Labutti K."/>
            <person name="Haridas S."/>
            <person name="Kuo A."/>
            <person name="Salamov A."/>
            <person name="Ahrendt S.R."/>
            <person name="Lipzen A."/>
            <person name="Sullivan W."/>
            <person name="Andreopoulos W.B."/>
            <person name="Clum A."/>
            <person name="Lindquist E."/>
            <person name="Daum C."/>
            <person name="Ramamoorthy G.K."/>
            <person name="Gryganskyi A."/>
            <person name="Culley D."/>
            <person name="Magnuson J.K."/>
            <person name="James T.Y."/>
            <person name="O'Malley M.A."/>
            <person name="Stajich J.E."/>
            <person name="Spatafora J.W."/>
            <person name="Visel A."/>
            <person name="Grigoriev I.V."/>
        </authorList>
    </citation>
    <scope>NUCLEOTIDE SEQUENCE [LARGE SCALE GENOMIC DNA]</scope>
    <source>
        <strain evidence="3 4">CBS 931.73</strain>
    </source>
</reference>
<dbReference type="AlphaFoldDB" id="A0A1Y1YJA1"/>
<proteinExistence type="predicted"/>
<evidence type="ECO:0000256" key="1">
    <source>
        <dbReference type="ARBA" id="ARBA00022801"/>
    </source>
</evidence>
<dbReference type="InterPro" id="IPR000387">
    <property type="entry name" value="Tyr_Pase_dom"/>
</dbReference>
<evidence type="ECO:0000313" key="3">
    <source>
        <dbReference type="EMBL" id="ORX97933.1"/>
    </source>
</evidence>
<evidence type="ECO:0000259" key="2">
    <source>
        <dbReference type="PROSITE" id="PS50056"/>
    </source>
</evidence>
<dbReference type="InterPro" id="IPR016130">
    <property type="entry name" value="Tyr_Pase_AS"/>
</dbReference>
<dbReference type="InterPro" id="IPR050561">
    <property type="entry name" value="PTP"/>
</dbReference>
<dbReference type="PROSITE" id="PS00383">
    <property type="entry name" value="TYR_PHOSPHATASE_1"/>
    <property type="match status" value="1"/>
</dbReference>
<dbReference type="Proteomes" id="UP000193498">
    <property type="component" value="Unassembled WGS sequence"/>
</dbReference>
<dbReference type="GO" id="GO:0016791">
    <property type="term" value="F:phosphatase activity"/>
    <property type="evidence" value="ECO:0007669"/>
    <property type="project" value="UniProtKB-ARBA"/>
</dbReference>
<protein>
    <submittedName>
        <fullName evidence="3">Phosphatases II</fullName>
    </submittedName>
</protein>
<dbReference type="InterPro" id="IPR057023">
    <property type="entry name" value="PTP-SAK"/>
</dbReference>
<keyword evidence="4" id="KW-1185">Reference proteome</keyword>
<dbReference type="EMBL" id="MCFE01000123">
    <property type="protein sequence ID" value="ORX97933.1"/>
    <property type="molecule type" value="Genomic_DNA"/>
</dbReference>
<sequence>MYTTTPRGLEDLVAQYPPNPTPYSNWVIPEKVICGAYPMVRDKEKCVDYLRSLLSAGVTTFVCLQEESELSMLPEYKNSLQCIHRELADHESSSLQFIHFPIRDGSILHDVLLGSLVNVLEQRVFKNNEVLYIHCWGGHGRTGTLVACLLSKYYGLNADLALELTQRLHDTRHDGVIAKSPETRVQVNQVRRIIGKYSVKSPYTASTALTPVMTPTNSVSAIPG</sequence>
<dbReference type="InParanoid" id="A0A1Y1YJA1"/>
<dbReference type="OrthoDB" id="2017893at2759"/>
<dbReference type="PANTHER" id="PTHR23339">
    <property type="entry name" value="TYROSINE SPECIFIC PROTEIN PHOSPHATASE AND DUAL SPECIFICITY PROTEIN PHOSPHATASE"/>
    <property type="match status" value="1"/>
</dbReference>